<evidence type="ECO:0000259" key="4">
    <source>
        <dbReference type="SMART" id="SM00382"/>
    </source>
</evidence>
<dbReference type="Proteomes" id="UP000077755">
    <property type="component" value="Chromosome 6"/>
</dbReference>
<evidence type="ECO:0000313" key="6">
    <source>
        <dbReference type="EMBL" id="WOH04464.1"/>
    </source>
</evidence>
<dbReference type="PRINTS" id="PR00300">
    <property type="entry name" value="CLPPROTEASEA"/>
</dbReference>
<dbReference type="InterPro" id="IPR003959">
    <property type="entry name" value="ATPase_AAA_core"/>
</dbReference>
<evidence type="ECO:0000256" key="1">
    <source>
        <dbReference type="ARBA" id="ARBA00022741"/>
    </source>
</evidence>
<protein>
    <submittedName>
        <fullName evidence="6">Uncharacterized protein</fullName>
    </submittedName>
</protein>
<dbReference type="InterPro" id="IPR001270">
    <property type="entry name" value="ClpA/B"/>
</dbReference>
<evidence type="ECO:0000313" key="7">
    <source>
        <dbReference type="Proteomes" id="UP000077755"/>
    </source>
</evidence>
<evidence type="ECO:0000256" key="2">
    <source>
        <dbReference type="ARBA" id="ARBA00022840"/>
    </source>
</evidence>
<dbReference type="SMART" id="SM00382">
    <property type="entry name" value="AAA"/>
    <property type="match status" value="2"/>
</dbReference>
<organism evidence="6 7">
    <name type="scientific">Daucus carota subsp. sativus</name>
    <name type="common">Carrot</name>
    <dbReference type="NCBI Taxonomy" id="79200"/>
    <lineage>
        <taxon>Eukaryota</taxon>
        <taxon>Viridiplantae</taxon>
        <taxon>Streptophyta</taxon>
        <taxon>Embryophyta</taxon>
        <taxon>Tracheophyta</taxon>
        <taxon>Spermatophyta</taxon>
        <taxon>Magnoliopsida</taxon>
        <taxon>eudicotyledons</taxon>
        <taxon>Gunneridae</taxon>
        <taxon>Pentapetalae</taxon>
        <taxon>asterids</taxon>
        <taxon>campanulids</taxon>
        <taxon>Apiales</taxon>
        <taxon>Apiaceae</taxon>
        <taxon>Apioideae</taxon>
        <taxon>Scandiceae</taxon>
        <taxon>Daucinae</taxon>
        <taxon>Daucus</taxon>
        <taxon>Daucus sect. Daucus</taxon>
    </lineage>
</organism>
<evidence type="ECO:0000259" key="5">
    <source>
        <dbReference type="SMART" id="SM01086"/>
    </source>
</evidence>
<dbReference type="PANTHER" id="PTHR11638:SF189">
    <property type="entry name" value="CLP R DOMAIN-CONTAINING PROTEIN"/>
    <property type="match status" value="1"/>
</dbReference>
<dbReference type="Pfam" id="PF00004">
    <property type="entry name" value="AAA"/>
    <property type="match status" value="1"/>
</dbReference>
<feature type="domain" description="AAA+ ATPase" evidence="4">
    <location>
        <begin position="338"/>
        <end position="502"/>
    </location>
</feature>
<evidence type="ECO:0000256" key="3">
    <source>
        <dbReference type="ARBA" id="ARBA00023186"/>
    </source>
</evidence>
<feature type="domain" description="Clp ATPase C-terminal" evidence="5">
    <location>
        <begin position="501"/>
        <end position="592"/>
    </location>
</feature>
<dbReference type="Gene3D" id="1.10.8.60">
    <property type="match status" value="2"/>
</dbReference>
<feature type="domain" description="AAA+ ATPase" evidence="4">
    <location>
        <begin position="48"/>
        <end position="186"/>
    </location>
</feature>
<dbReference type="GO" id="GO:0016887">
    <property type="term" value="F:ATP hydrolysis activity"/>
    <property type="evidence" value="ECO:0007669"/>
    <property type="project" value="InterPro"/>
</dbReference>
<dbReference type="GO" id="GO:0005737">
    <property type="term" value="C:cytoplasm"/>
    <property type="evidence" value="ECO:0007669"/>
    <property type="project" value="TreeGrafter"/>
</dbReference>
<dbReference type="GO" id="GO:0005524">
    <property type="term" value="F:ATP binding"/>
    <property type="evidence" value="ECO:0007669"/>
    <property type="project" value="UniProtKB-KW"/>
</dbReference>
<keyword evidence="3" id="KW-0143">Chaperone</keyword>
<reference evidence="6" key="1">
    <citation type="journal article" date="2016" name="Nat. Genet.">
        <title>A high-quality carrot genome assembly provides new insights into carotenoid accumulation and asterid genome evolution.</title>
        <authorList>
            <person name="Iorizzo M."/>
            <person name="Ellison S."/>
            <person name="Senalik D."/>
            <person name="Zeng P."/>
            <person name="Satapoomin P."/>
            <person name="Huang J."/>
            <person name="Bowman M."/>
            <person name="Iovene M."/>
            <person name="Sanseverino W."/>
            <person name="Cavagnaro P."/>
            <person name="Yildiz M."/>
            <person name="Macko-Podgorni A."/>
            <person name="Moranska E."/>
            <person name="Grzebelus E."/>
            <person name="Grzebelus D."/>
            <person name="Ashrafi H."/>
            <person name="Zheng Z."/>
            <person name="Cheng S."/>
            <person name="Spooner D."/>
            <person name="Van Deynze A."/>
            <person name="Simon P."/>
        </authorList>
    </citation>
    <scope>NUCLEOTIDE SEQUENCE</scope>
    <source>
        <tissue evidence="6">Leaf</tissue>
    </source>
</reference>
<dbReference type="SMART" id="SM01086">
    <property type="entry name" value="ClpB_D2-small"/>
    <property type="match status" value="1"/>
</dbReference>
<accession>A0AAF0XCI3</accession>
<gene>
    <name evidence="6" type="ORF">DCAR_0623873</name>
</gene>
<dbReference type="InterPro" id="IPR041546">
    <property type="entry name" value="ClpA/ClpB_AAA_lid"/>
</dbReference>
<dbReference type="CDD" id="cd19499">
    <property type="entry name" value="RecA-like_ClpB_Hsp104-like"/>
    <property type="match status" value="1"/>
</dbReference>
<reference evidence="6" key="2">
    <citation type="submission" date="2022-03" db="EMBL/GenBank/DDBJ databases">
        <title>Draft title - Genomic analysis of global carrot germplasm unveils the trajectory of domestication and the origin of high carotenoid orange carrot.</title>
        <authorList>
            <person name="Iorizzo M."/>
            <person name="Ellison S."/>
            <person name="Senalik D."/>
            <person name="Macko-Podgorni A."/>
            <person name="Grzebelus D."/>
            <person name="Bostan H."/>
            <person name="Rolling W."/>
            <person name="Curaba J."/>
            <person name="Simon P."/>
        </authorList>
    </citation>
    <scope>NUCLEOTIDE SEQUENCE</scope>
    <source>
        <tissue evidence="6">Leaf</tissue>
    </source>
</reference>
<dbReference type="InterPro" id="IPR027417">
    <property type="entry name" value="P-loop_NTPase"/>
</dbReference>
<name>A0AAF0XCI3_DAUCS</name>
<sequence>MEKLYRKLTELNKYGTDLTELAKQNKLDPVIGRTDEIERVMQILCKRGNNNVCLTGNPGVGKTVIVEGLASRIVNGTVPLKLQGTKVFSIEMARLKAGTTWQGEIVQRLNKVLVEVKLSKGKILLFIDELHTIINNGYQLHASNIIKLAPARGELKCIGATTAAECRKYIEKDGALKRHFQVVDVPEPSVQDTVLILKGLLKRYETFHNVQYTDKAVHCASSLAKQYVSDRFLPEKAIDLIDEAGARVNLKRKLKGIRSRVNLHPKPKKMCVTELDIQHVLSSWTGIPVEKISQEEALKLLNMEKTLQTQVIGQKKAVVSVSRAIRRAKVGIRDLNRPIASFLFTGPTGVGKTELAKLVSKEYFGSKEALVRFDMSEYMAKHDVSKLIGAPPGYVGHHDGGQLTEAVKRRPHNLVLFDEIEKAHPDVFNAMLQILDDGRLTDGKGCLVDFKNTIIILTSNIGGQLNGKYEQVKHEVSELLKQKFRPEFLNRLDDIIVFKQLTKKRLKKIVQLMLKEFKEKVWERKDIIVKIENKVRDMVLEEGYSPSYGARPLRRAITRILEDSLGDRILSGDVKEGDTVTVDVNSRGEIVFFT</sequence>
<dbReference type="EMBL" id="CP093348">
    <property type="protein sequence ID" value="WOH04464.1"/>
    <property type="molecule type" value="Genomic_DNA"/>
</dbReference>
<proteinExistence type="predicted"/>
<dbReference type="AlphaFoldDB" id="A0AAF0XCI3"/>
<dbReference type="CDD" id="cd00009">
    <property type="entry name" value="AAA"/>
    <property type="match status" value="1"/>
</dbReference>
<dbReference type="Pfam" id="PF07724">
    <property type="entry name" value="AAA_2"/>
    <property type="match status" value="1"/>
</dbReference>
<keyword evidence="1" id="KW-0547">Nucleotide-binding</keyword>
<keyword evidence="7" id="KW-1185">Reference proteome</keyword>
<dbReference type="Pfam" id="PF17871">
    <property type="entry name" value="AAA_lid_9"/>
    <property type="match status" value="1"/>
</dbReference>
<dbReference type="Gene3D" id="3.40.50.300">
    <property type="entry name" value="P-loop containing nucleotide triphosphate hydrolases"/>
    <property type="match status" value="2"/>
</dbReference>
<dbReference type="Pfam" id="PF10431">
    <property type="entry name" value="ClpB_D2-small"/>
    <property type="match status" value="1"/>
</dbReference>
<dbReference type="InterPro" id="IPR019489">
    <property type="entry name" value="Clp_ATPase_C"/>
</dbReference>
<keyword evidence="2" id="KW-0067">ATP-binding</keyword>
<dbReference type="InterPro" id="IPR050130">
    <property type="entry name" value="ClpA_ClpB"/>
</dbReference>
<dbReference type="PANTHER" id="PTHR11638">
    <property type="entry name" value="ATP-DEPENDENT CLP PROTEASE"/>
    <property type="match status" value="1"/>
</dbReference>
<dbReference type="InterPro" id="IPR003593">
    <property type="entry name" value="AAA+_ATPase"/>
</dbReference>
<dbReference type="GO" id="GO:0034605">
    <property type="term" value="P:cellular response to heat"/>
    <property type="evidence" value="ECO:0007669"/>
    <property type="project" value="TreeGrafter"/>
</dbReference>
<dbReference type="FunFam" id="3.40.50.300:FF:000025">
    <property type="entry name" value="ATP-dependent Clp protease subunit"/>
    <property type="match status" value="1"/>
</dbReference>
<dbReference type="SUPFAM" id="SSF52540">
    <property type="entry name" value="P-loop containing nucleoside triphosphate hydrolases"/>
    <property type="match status" value="2"/>
</dbReference>